<evidence type="ECO:0000313" key="2">
    <source>
        <dbReference type="EMBL" id="KXK59105.1"/>
    </source>
</evidence>
<dbReference type="AlphaFoldDB" id="A0A136PL06"/>
<dbReference type="Proteomes" id="UP000070620">
    <property type="component" value="Unassembled WGS sequence"/>
</dbReference>
<accession>A0A136PL06</accession>
<protein>
    <submittedName>
        <fullName evidence="2">Uncharacterized protein</fullName>
    </submittedName>
</protein>
<evidence type="ECO:0000313" key="3">
    <source>
        <dbReference type="Proteomes" id="UP000070620"/>
    </source>
</evidence>
<keyword evidence="3" id="KW-1185">Reference proteome</keyword>
<evidence type="ECO:0000256" key="1">
    <source>
        <dbReference type="SAM" id="MobiDB-lite"/>
    </source>
</evidence>
<reference evidence="2 3" key="1">
    <citation type="submission" date="2016-01" db="EMBL/GenBank/DDBJ databases">
        <title>Whole genome sequence and analysis of Micromonospora rosaria DSM 803, which can produce antibacterial substance rosamicin.</title>
        <authorList>
            <person name="Yang H."/>
            <person name="He X."/>
            <person name="Zhu D."/>
        </authorList>
    </citation>
    <scope>NUCLEOTIDE SEQUENCE [LARGE SCALE GENOMIC DNA]</scope>
    <source>
        <strain evidence="2 3">DSM 803</strain>
    </source>
</reference>
<dbReference type="RefSeq" id="WP_067371450.1">
    <property type="nucleotide sequence ID" value="NZ_JBIUBN010000026.1"/>
</dbReference>
<proteinExistence type="predicted"/>
<comment type="caution">
    <text evidence="2">The sequence shown here is derived from an EMBL/GenBank/DDBJ whole genome shotgun (WGS) entry which is preliminary data.</text>
</comment>
<organism evidence="2 3">
    <name type="scientific">Micromonospora rosaria</name>
    <dbReference type="NCBI Taxonomy" id="47874"/>
    <lineage>
        <taxon>Bacteria</taxon>
        <taxon>Bacillati</taxon>
        <taxon>Actinomycetota</taxon>
        <taxon>Actinomycetes</taxon>
        <taxon>Micromonosporales</taxon>
        <taxon>Micromonosporaceae</taxon>
        <taxon>Micromonospora</taxon>
    </lineage>
</organism>
<name>A0A136PL06_9ACTN</name>
<feature type="region of interest" description="Disordered" evidence="1">
    <location>
        <begin position="1"/>
        <end position="42"/>
    </location>
</feature>
<gene>
    <name evidence="2" type="ORF">AWW66_26010</name>
</gene>
<sequence>MEQPAGFSLALDAMSRHVTSARPDAPVRPDPPRRSLLAGGRTAGAVALRRLADRLEPRPAPAPPCVP</sequence>
<dbReference type="EMBL" id="LRQV01000131">
    <property type="protein sequence ID" value="KXK59105.1"/>
    <property type="molecule type" value="Genomic_DNA"/>
</dbReference>